<proteinExistence type="predicted"/>
<feature type="compositionally biased region" description="Basic and acidic residues" evidence="1">
    <location>
        <begin position="171"/>
        <end position="181"/>
    </location>
</feature>
<dbReference type="AlphaFoldDB" id="A0A7S4BKR6"/>
<gene>
    <name evidence="2" type="ORF">PCAR00345_LOCUS21738</name>
</gene>
<dbReference type="EMBL" id="HBIZ01034104">
    <property type="protein sequence ID" value="CAE0769126.1"/>
    <property type="molecule type" value="Transcribed_RNA"/>
</dbReference>
<accession>A0A7S4BKR6</accession>
<evidence type="ECO:0000313" key="2">
    <source>
        <dbReference type="EMBL" id="CAE0769126.1"/>
    </source>
</evidence>
<reference evidence="2" key="1">
    <citation type="submission" date="2021-01" db="EMBL/GenBank/DDBJ databases">
        <authorList>
            <person name="Corre E."/>
            <person name="Pelletier E."/>
            <person name="Niang G."/>
            <person name="Scheremetjew M."/>
            <person name="Finn R."/>
            <person name="Kale V."/>
            <person name="Holt S."/>
            <person name="Cochrane G."/>
            <person name="Meng A."/>
            <person name="Brown T."/>
            <person name="Cohen L."/>
        </authorList>
    </citation>
    <scope>NUCLEOTIDE SEQUENCE</scope>
    <source>
        <strain evidence="2">CCMP645</strain>
    </source>
</reference>
<feature type="region of interest" description="Disordered" evidence="1">
    <location>
        <begin position="166"/>
        <end position="187"/>
    </location>
</feature>
<sequence length="187" mass="20011">MMLLYRTTATMLHSATKEVYAICMVSARWYALRMLLQPSTEHGANLYIELGIDLGVALGVDIGVDLGVDLVVDLGVGNPGVVEMLQHTVPPEAAVKPQMVAVVAVEKEAARAVEGAEADRVVAVAVSLTHLNLDADMPPLPKAVRRAGTWHEHGVLQRLLGKRVGSKGRGARREMEQEGKEGVGACE</sequence>
<protein>
    <submittedName>
        <fullName evidence="2">Uncharacterized protein</fullName>
    </submittedName>
</protein>
<name>A0A7S4BKR6_CHRCT</name>
<evidence type="ECO:0000256" key="1">
    <source>
        <dbReference type="SAM" id="MobiDB-lite"/>
    </source>
</evidence>
<organism evidence="2">
    <name type="scientific">Chrysotila carterae</name>
    <name type="common">Marine alga</name>
    <name type="synonym">Syracosphaera carterae</name>
    <dbReference type="NCBI Taxonomy" id="13221"/>
    <lineage>
        <taxon>Eukaryota</taxon>
        <taxon>Haptista</taxon>
        <taxon>Haptophyta</taxon>
        <taxon>Prymnesiophyceae</taxon>
        <taxon>Isochrysidales</taxon>
        <taxon>Isochrysidaceae</taxon>
        <taxon>Chrysotila</taxon>
    </lineage>
</organism>